<gene>
    <name evidence="1" type="ORF">Patl1_09717</name>
</gene>
<evidence type="ECO:0000313" key="1">
    <source>
        <dbReference type="EMBL" id="KAJ0082977.1"/>
    </source>
</evidence>
<keyword evidence="2" id="KW-1185">Reference proteome</keyword>
<name>A0ACC1A835_9ROSI</name>
<protein>
    <submittedName>
        <fullName evidence="1">Uncharacterized protein</fullName>
    </submittedName>
</protein>
<evidence type="ECO:0000313" key="2">
    <source>
        <dbReference type="Proteomes" id="UP001164250"/>
    </source>
</evidence>
<proteinExistence type="predicted"/>
<comment type="caution">
    <text evidence="1">The sequence shown here is derived from an EMBL/GenBank/DDBJ whole genome shotgun (WGS) entry which is preliminary data.</text>
</comment>
<dbReference type="EMBL" id="CM047908">
    <property type="protein sequence ID" value="KAJ0082977.1"/>
    <property type="molecule type" value="Genomic_DNA"/>
</dbReference>
<accession>A0ACC1A835</accession>
<sequence length="80" mass="9257">MNEMTYASFLLCNLMFLEFCRDLSFNKLASAIPHELGELSQLRMLYFDDNKLNDTLPKQLGKLSKLRELWVTSNYNCGSA</sequence>
<reference evidence="2" key="1">
    <citation type="journal article" date="2023" name="G3 (Bethesda)">
        <title>Genome assembly and association tests identify interacting loci associated with vigor, precocity, and sex in interspecific pistachio rootstocks.</title>
        <authorList>
            <person name="Palmer W."/>
            <person name="Jacygrad E."/>
            <person name="Sagayaradj S."/>
            <person name="Cavanaugh K."/>
            <person name="Han R."/>
            <person name="Bertier L."/>
            <person name="Beede B."/>
            <person name="Kafkas S."/>
            <person name="Golino D."/>
            <person name="Preece J."/>
            <person name="Michelmore R."/>
        </authorList>
    </citation>
    <scope>NUCLEOTIDE SEQUENCE [LARGE SCALE GENOMIC DNA]</scope>
</reference>
<organism evidence="1 2">
    <name type="scientific">Pistacia atlantica</name>
    <dbReference type="NCBI Taxonomy" id="434234"/>
    <lineage>
        <taxon>Eukaryota</taxon>
        <taxon>Viridiplantae</taxon>
        <taxon>Streptophyta</taxon>
        <taxon>Embryophyta</taxon>
        <taxon>Tracheophyta</taxon>
        <taxon>Spermatophyta</taxon>
        <taxon>Magnoliopsida</taxon>
        <taxon>eudicotyledons</taxon>
        <taxon>Gunneridae</taxon>
        <taxon>Pentapetalae</taxon>
        <taxon>rosids</taxon>
        <taxon>malvids</taxon>
        <taxon>Sapindales</taxon>
        <taxon>Anacardiaceae</taxon>
        <taxon>Pistacia</taxon>
    </lineage>
</organism>
<dbReference type="Proteomes" id="UP001164250">
    <property type="component" value="Chromosome 12"/>
</dbReference>